<gene>
    <name evidence="3" type="ORF">TRIVIDRAFT_139387</name>
</gene>
<dbReference type="InterPro" id="IPR056884">
    <property type="entry name" value="NPHP3-like_N"/>
</dbReference>
<dbReference type="InterPro" id="IPR007111">
    <property type="entry name" value="NACHT_NTPase"/>
</dbReference>
<dbReference type="PANTHER" id="PTHR10039">
    <property type="entry name" value="AMELOGENIN"/>
    <property type="match status" value="1"/>
</dbReference>
<dbReference type="Proteomes" id="UP000007115">
    <property type="component" value="Unassembled WGS sequence"/>
</dbReference>
<dbReference type="RefSeq" id="XP_013955138.1">
    <property type="nucleotide sequence ID" value="XM_014099663.1"/>
</dbReference>
<feature type="domain" description="NACHT" evidence="2">
    <location>
        <begin position="2"/>
        <end position="116"/>
    </location>
</feature>
<protein>
    <recommendedName>
        <fullName evidence="2">NACHT domain-containing protein</fullName>
    </recommendedName>
</protein>
<evidence type="ECO:0000259" key="2">
    <source>
        <dbReference type="PROSITE" id="PS50837"/>
    </source>
</evidence>
<dbReference type="PROSITE" id="PS50837">
    <property type="entry name" value="NACHT"/>
    <property type="match status" value="1"/>
</dbReference>
<dbReference type="AlphaFoldDB" id="G9MX11"/>
<comment type="caution">
    <text evidence="3">The sequence shown here is derived from an EMBL/GenBank/DDBJ whole genome shotgun (WGS) entry which is preliminary data.</text>
</comment>
<dbReference type="Gene3D" id="3.40.50.300">
    <property type="entry name" value="P-loop containing nucleotide triphosphate hydrolases"/>
    <property type="match status" value="1"/>
</dbReference>
<dbReference type="OrthoDB" id="538223at2759"/>
<dbReference type="GeneID" id="25787786"/>
<dbReference type="Pfam" id="PF24883">
    <property type="entry name" value="NPHP3_N"/>
    <property type="match status" value="1"/>
</dbReference>
<reference evidence="3 4" key="1">
    <citation type="journal article" date="2011" name="Genome Biol.">
        <title>Comparative genome sequence analysis underscores mycoparasitism as the ancestral life style of Trichoderma.</title>
        <authorList>
            <person name="Kubicek C.P."/>
            <person name="Herrera-Estrella A."/>
            <person name="Seidl-Seiboth V."/>
            <person name="Martinez D.A."/>
            <person name="Druzhinina I.S."/>
            <person name="Thon M."/>
            <person name="Zeilinger S."/>
            <person name="Casas-Flores S."/>
            <person name="Horwitz B.A."/>
            <person name="Mukherjee P.K."/>
            <person name="Mukherjee M."/>
            <person name="Kredics L."/>
            <person name="Alcaraz L.D."/>
            <person name="Aerts A."/>
            <person name="Antal Z."/>
            <person name="Atanasova L."/>
            <person name="Cervantes-Badillo M.G."/>
            <person name="Challacombe J."/>
            <person name="Chertkov O."/>
            <person name="McCluskey K."/>
            <person name="Coulpier F."/>
            <person name="Deshpande N."/>
            <person name="von Doehren H."/>
            <person name="Ebbole D.J."/>
            <person name="Esquivel-Naranjo E.U."/>
            <person name="Fekete E."/>
            <person name="Flipphi M."/>
            <person name="Glaser F."/>
            <person name="Gomez-Rodriguez E.Y."/>
            <person name="Gruber S."/>
            <person name="Han C."/>
            <person name="Henrissat B."/>
            <person name="Hermosa R."/>
            <person name="Hernandez-Onate M."/>
            <person name="Karaffa L."/>
            <person name="Kosti I."/>
            <person name="Le Crom S."/>
            <person name="Lindquist E."/>
            <person name="Lucas S."/>
            <person name="Luebeck M."/>
            <person name="Luebeck P.S."/>
            <person name="Margeot A."/>
            <person name="Metz B."/>
            <person name="Misra M."/>
            <person name="Nevalainen H."/>
            <person name="Omann M."/>
            <person name="Packer N."/>
            <person name="Perrone G."/>
            <person name="Uresti-Rivera E.E."/>
            <person name="Salamov A."/>
            <person name="Schmoll M."/>
            <person name="Seiboth B."/>
            <person name="Shapiro H."/>
            <person name="Sukno S."/>
            <person name="Tamayo-Ramos J.A."/>
            <person name="Tisch D."/>
            <person name="Wiest A."/>
            <person name="Wilkinson H.H."/>
            <person name="Zhang M."/>
            <person name="Coutinho P.M."/>
            <person name="Kenerley C.M."/>
            <person name="Monte E."/>
            <person name="Baker S.E."/>
            <person name="Grigoriev I.V."/>
        </authorList>
    </citation>
    <scope>NUCLEOTIDE SEQUENCE [LARGE SCALE GENOMIC DNA]</scope>
    <source>
        <strain evidence="4">Gv29-8 / FGSC 10586</strain>
    </source>
</reference>
<evidence type="ECO:0000256" key="1">
    <source>
        <dbReference type="ARBA" id="ARBA00022737"/>
    </source>
</evidence>
<feature type="non-terminal residue" evidence="3">
    <location>
        <position position="116"/>
    </location>
</feature>
<feature type="non-terminal residue" evidence="3">
    <location>
        <position position="1"/>
    </location>
</feature>
<organism evidence="3 4">
    <name type="scientific">Hypocrea virens (strain Gv29-8 / FGSC 10586)</name>
    <name type="common">Gliocladium virens</name>
    <name type="synonym">Trichoderma virens</name>
    <dbReference type="NCBI Taxonomy" id="413071"/>
    <lineage>
        <taxon>Eukaryota</taxon>
        <taxon>Fungi</taxon>
        <taxon>Dikarya</taxon>
        <taxon>Ascomycota</taxon>
        <taxon>Pezizomycotina</taxon>
        <taxon>Sordariomycetes</taxon>
        <taxon>Hypocreomycetidae</taxon>
        <taxon>Hypocreales</taxon>
        <taxon>Hypocreaceae</taxon>
        <taxon>Trichoderma</taxon>
    </lineage>
</organism>
<sequence length="116" mass="12913">SGIFWIKGDPGKGKTMLLCGIIDEFGKDAELSSNLSYFFCQATDSRINTATAVLGGLIFSIVSRHETVFSHIQAKYEDRLEGPNAWFVLCEMFEAVIQNLPFKEPVFVVDALDECI</sequence>
<proteinExistence type="predicted"/>
<keyword evidence="1" id="KW-0677">Repeat</keyword>
<evidence type="ECO:0000313" key="3">
    <source>
        <dbReference type="EMBL" id="EHK20944.1"/>
    </source>
</evidence>
<keyword evidence="4" id="KW-1185">Reference proteome</keyword>
<dbReference type="InParanoid" id="G9MX11"/>
<dbReference type="InterPro" id="IPR027417">
    <property type="entry name" value="P-loop_NTPase"/>
</dbReference>
<accession>G9MX11</accession>
<dbReference type="VEuPathDB" id="FungiDB:TRIVIDRAFT_139387"/>
<dbReference type="eggNOG" id="KOG0266">
    <property type="taxonomic scope" value="Eukaryota"/>
</dbReference>
<name>G9MX11_HYPVG</name>
<evidence type="ECO:0000313" key="4">
    <source>
        <dbReference type="Proteomes" id="UP000007115"/>
    </source>
</evidence>
<dbReference type="HOGENOM" id="CLU_1922135_0_0_1"/>
<dbReference type="STRING" id="413071.G9MX11"/>
<dbReference type="EMBL" id="ABDF02000076">
    <property type="protein sequence ID" value="EHK20944.1"/>
    <property type="molecule type" value="Genomic_DNA"/>
</dbReference>